<feature type="non-terminal residue" evidence="6">
    <location>
        <position position="348"/>
    </location>
</feature>
<evidence type="ECO:0000256" key="1">
    <source>
        <dbReference type="ARBA" id="ARBA00001931"/>
    </source>
</evidence>
<comment type="similarity">
    <text evidence="2">Belongs to the bacterial PQQ dehydrogenase family.</text>
</comment>
<comment type="caution">
    <text evidence="6">The sequence shown here is derived from an EMBL/GenBank/DDBJ whole genome shotgun (WGS) entry which is preliminary data.</text>
</comment>
<evidence type="ECO:0000256" key="3">
    <source>
        <dbReference type="ARBA" id="ARBA00023002"/>
    </source>
</evidence>
<proteinExistence type="inferred from homology"/>
<dbReference type="SMART" id="SM00564">
    <property type="entry name" value="PQQ"/>
    <property type="match status" value="4"/>
</dbReference>
<feature type="signal peptide" evidence="4">
    <location>
        <begin position="1"/>
        <end position="30"/>
    </location>
</feature>
<reference evidence="6" key="1">
    <citation type="submission" date="2020-06" db="EMBL/GenBank/DDBJ databases">
        <title>Legume-microbial interactions unlock mineral nutrients during tropical forest succession.</title>
        <authorList>
            <person name="Epihov D.Z."/>
        </authorList>
    </citation>
    <scope>NUCLEOTIDE SEQUENCE [LARGE SCALE GENOMIC DNA]</scope>
    <source>
        <strain evidence="6">Pan2503</strain>
    </source>
</reference>
<keyword evidence="3" id="KW-0560">Oxidoreductase</keyword>
<dbReference type="InterPro" id="IPR018391">
    <property type="entry name" value="PQQ_b-propeller_rpt"/>
</dbReference>
<dbReference type="InterPro" id="IPR011047">
    <property type="entry name" value="Quinoprotein_ADH-like_sf"/>
</dbReference>
<dbReference type="Proteomes" id="UP000567293">
    <property type="component" value="Unassembled WGS sequence"/>
</dbReference>
<accession>A0A7V8NNQ9</accession>
<name>A0A7V8NNQ9_9BACT</name>
<keyword evidence="4" id="KW-0732">Signal</keyword>
<protein>
    <submittedName>
        <fullName evidence="6">PQQ-binding-like beta-propeller repeat protein</fullName>
    </submittedName>
</protein>
<dbReference type="PANTHER" id="PTHR32303">
    <property type="entry name" value="QUINOPROTEIN ALCOHOL DEHYDROGENASE (CYTOCHROME C)"/>
    <property type="match status" value="1"/>
</dbReference>
<dbReference type="SUPFAM" id="SSF50998">
    <property type="entry name" value="Quinoprotein alcohol dehydrogenase-like"/>
    <property type="match status" value="1"/>
</dbReference>
<comment type="cofactor">
    <cofactor evidence="1">
        <name>pyrroloquinoline quinone</name>
        <dbReference type="ChEBI" id="CHEBI:58442"/>
    </cofactor>
</comment>
<dbReference type="InterPro" id="IPR002372">
    <property type="entry name" value="PQQ_rpt_dom"/>
</dbReference>
<keyword evidence="7" id="KW-1185">Reference proteome</keyword>
<organism evidence="6 7">
    <name type="scientific">Candidatus Acidiferrum panamense</name>
    <dbReference type="NCBI Taxonomy" id="2741543"/>
    <lineage>
        <taxon>Bacteria</taxon>
        <taxon>Pseudomonadati</taxon>
        <taxon>Acidobacteriota</taxon>
        <taxon>Terriglobia</taxon>
        <taxon>Candidatus Acidiferrales</taxon>
        <taxon>Candidatus Acidiferrum</taxon>
    </lineage>
</organism>
<evidence type="ECO:0000313" key="6">
    <source>
        <dbReference type="EMBL" id="MBA0084727.1"/>
    </source>
</evidence>
<dbReference type="GO" id="GO:0016491">
    <property type="term" value="F:oxidoreductase activity"/>
    <property type="evidence" value="ECO:0007669"/>
    <property type="project" value="UniProtKB-KW"/>
</dbReference>
<feature type="chain" id="PRO_5030624936" evidence="4">
    <location>
        <begin position="31"/>
        <end position="348"/>
    </location>
</feature>
<evidence type="ECO:0000259" key="5">
    <source>
        <dbReference type="Pfam" id="PF01011"/>
    </source>
</evidence>
<dbReference type="EMBL" id="JACDQQ010000683">
    <property type="protein sequence ID" value="MBA0084727.1"/>
    <property type="molecule type" value="Genomic_DNA"/>
</dbReference>
<feature type="domain" description="Pyrrolo-quinoline quinone repeat" evidence="5">
    <location>
        <begin position="55"/>
        <end position="346"/>
    </location>
</feature>
<gene>
    <name evidence="6" type="ORF">HRJ53_07015</name>
</gene>
<evidence type="ECO:0000313" key="7">
    <source>
        <dbReference type="Proteomes" id="UP000567293"/>
    </source>
</evidence>
<dbReference type="Gene3D" id="2.140.10.10">
    <property type="entry name" value="Quinoprotein alcohol dehydrogenase-like superfamily"/>
    <property type="match status" value="1"/>
</dbReference>
<sequence length="348" mass="37716">MRYVRPNSLVKALFAAAIAAIFPLSSTVDAQQARVVDANILKAAGTANDSMAGSWLTYGLTQGETRFSPLKQIDTSNVGKLGLSWSYELGAGGGNQEATPLVWNNTIYGITTWSVVFAVDARSGKQLWRWDPEVNQSTVRLKMCCGVLNRGLALASGLVFAPVNDGRLVALDALTGKVSWEARVAYPQDWYSLTIAPRIAGNKVVVGVAGGDHPIRGFIDAYETATGKRAWRFYTVPGDPSKGFEDDAQRAAAKTWGGDWWKMGGGGSVWDGMAYDFETNTVYAGTGNAEPWPEKFRGAKGLDNLYTCSIVALDANTGKLKWHYQEVPNDNWDLDAVGGFILTDLKIK</sequence>
<dbReference type="AlphaFoldDB" id="A0A7V8NNQ9"/>
<evidence type="ECO:0000256" key="2">
    <source>
        <dbReference type="ARBA" id="ARBA00008156"/>
    </source>
</evidence>
<evidence type="ECO:0000256" key="4">
    <source>
        <dbReference type="SAM" id="SignalP"/>
    </source>
</evidence>
<dbReference type="Pfam" id="PF01011">
    <property type="entry name" value="PQQ"/>
    <property type="match status" value="1"/>
</dbReference>